<evidence type="ECO:0000313" key="3">
    <source>
        <dbReference type="Proteomes" id="UP001148838"/>
    </source>
</evidence>
<accession>A0ABQ8TJS6</accession>
<evidence type="ECO:0000256" key="1">
    <source>
        <dbReference type="SAM" id="Coils"/>
    </source>
</evidence>
<name>A0ABQ8TJS6_PERAM</name>
<proteinExistence type="predicted"/>
<comment type="caution">
    <text evidence="2">The sequence shown here is derived from an EMBL/GenBank/DDBJ whole genome shotgun (WGS) entry which is preliminary data.</text>
</comment>
<keyword evidence="3" id="KW-1185">Reference proteome</keyword>
<dbReference type="Proteomes" id="UP001148838">
    <property type="component" value="Unassembled WGS sequence"/>
</dbReference>
<dbReference type="EMBL" id="JAJSOF020000009">
    <property type="protein sequence ID" value="KAJ4446105.1"/>
    <property type="molecule type" value="Genomic_DNA"/>
</dbReference>
<protein>
    <submittedName>
        <fullName evidence="2">Uncharacterized protein</fullName>
    </submittedName>
</protein>
<sequence>MVYSPRKYKGLGIFRTKWETLLQQINALRCLHKFQNPYIIQTRQVYDETIRCAQSLNIVPEDVFHKNEHFLNATKIRNLLRNREFDIWCRHPQKGKGVVLFKQYPSANKWICKHEGLSNSEWRNGIKMVRNVAAVCAVPGRSQNNRCRHCHNEVETLAHILGSCPHGEALRNARHHQVRSIIATACKDADYNTFEEVHGLSVTGTNSFLEAIMKERNKLPSVIHQQEEIPPMKERKTKLQNLVSAKEVCDIISCQDDNNALSELAMRSSYKNLPRNCKGIENIHEGEFIKRCLIILTDELCPQEGSCNVSPSLHECSALACLAEREQLWPAIWSSSHARPCTRLWFGVFIDACFVAMTTVESQISVNEITNSLANLKIHATQYEQRYLQYQEEYAKLEEEEKQLKKQLDDLNLKLHTLNKDLKYLNKAAQQMSKEDVNTIDKKRIPQCDGIYWNTLISVVQRISSTVLVGFEEYPDNFKKTFMKE</sequence>
<keyword evidence="1" id="KW-0175">Coiled coil</keyword>
<organism evidence="2 3">
    <name type="scientific">Periplaneta americana</name>
    <name type="common">American cockroach</name>
    <name type="synonym">Blatta americana</name>
    <dbReference type="NCBI Taxonomy" id="6978"/>
    <lineage>
        <taxon>Eukaryota</taxon>
        <taxon>Metazoa</taxon>
        <taxon>Ecdysozoa</taxon>
        <taxon>Arthropoda</taxon>
        <taxon>Hexapoda</taxon>
        <taxon>Insecta</taxon>
        <taxon>Pterygota</taxon>
        <taxon>Neoptera</taxon>
        <taxon>Polyneoptera</taxon>
        <taxon>Dictyoptera</taxon>
        <taxon>Blattodea</taxon>
        <taxon>Blattoidea</taxon>
        <taxon>Blattidae</taxon>
        <taxon>Blattinae</taxon>
        <taxon>Periplaneta</taxon>
    </lineage>
</organism>
<reference evidence="2 3" key="1">
    <citation type="journal article" date="2022" name="Allergy">
        <title>Genome assembly and annotation of Periplaneta americana reveal a comprehensive cockroach allergen profile.</title>
        <authorList>
            <person name="Wang L."/>
            <person name="Xiong Q."/>
            <person name="Saelim N."/>
            <person name="Wang L."/>
            <person name="Nong W."/>
            <person name="Wan A.T."/>
            <person name="Shi M."/>
            <person name="Liu X."/>
            <person name="Cao Q."/>
            <person name="Hui J.H.L."/>
            <person name="Sookrung N."/>
            <person name="Leung T.F."/>
            <person name="Tungtrongchitr A."/>
            <person name="Tsui S.K.W."/>
        </authorList>
    </citation>
    <scope>NUCLEOTIDE SEQUENCE [LARGE SCALE GENOMIC DNA]</scope>
    <source>
        <strain evidence="2">PWHHKU_190912</strain>
    </source>
</reference>
<feature type="coiled-coil region" evidence="1">
    <location>
        <begin position="366"/>
        <end position="435"/>
    </location>
</feature>
<evidence type="ECO:0000313" key="2">
    <source>
        <dbReference type="EMBL" id="KAJ4446105.1"/>
    </source>
</evidence>
<gene>
    <name evidence="2" type="ORF">ANN_12797</name>
</gene>